<evidence type="ECO:0000313" key="2">
    <source>
        <dbReference type="EMBL" id="OAB45243.1"/>
    </source>
</evidence>
<dbReference type="OrthoDB" id="1871252at2"/>
<keyword evidence="3" id="KW-1185">Reference proteome</keyword>
<evidence type="ECO:0000313" key="3">
    <source>
        <dbReference type="Proteomes" id="UP000076967"/>
    </source>
</evidence>
<feature type="region of interest" description="Disordered" evidence="1">
    <location>
        <begin position="328"/>
        <end position="348"/>
    </location>
</feature>
<feature type="compositionally biased region" description="Basic and acidic residues" evidence="1">
    <location>
        <begin position="101"/>
        <end position="119"/>
    </location>
</feature>
<feature type="compositionally biased region" description="Polar residues" evidence="1">
    <location>
        <begin position="332"/>
        <end position="348"/>
    </location>
</feature>
<dbReference type="RefSeq" id="WP_068528480.1">
    <property type="nucleotide sequence ID" value="NZ_LVJH01000003.1"/>
</dbReference>
<protein>
    <submittedName>
        <fullName evidence="2">Transcription initiation factor TFIID</fullName>
    </submittedName>
</protein>
<organism evidence="2 3">
    <name type="scientific">Paenibacillus glacialis</name>
    <dbReference type="NCBI Taxonomy" id="494026"/>
    <lineage>
        <taxon>Bacteria</taxon>
        <taxon>Bacillati</taxon>
        <taxon>Bacillota</taxon>
        <taxon>Bacilli</taxon>
        <taxon>Bacillales</taxon>
        <taxon>Paenibacillaceae</taxon>
        <taxon>Paenibacillus</taxon>
    </lineage>
</organism>
<feature type="compositionally biased region" description="Polar residues" evidence="1">
    <location>
        <begin position="78"/>
        <end position="100"/>
    </location>
</feature>
<feature type="region of interest" description="Disordered" evidence="1">
    <location>
        <begin position="72"/>
        <end position="147"/>
    </location>
</feature>
<sequence length="840" mass="96645">MKELLEKFATEYAIAEEKLDGRDDDQSSIHYPAVFVFIGDKVSDAIEPIMGIHDKKWDNSAGVMYVHVASEGGGGNDNPLNPSSDYLTNRTSNHSGSHTGSNRDGKVTHPRLHRFELPRPTEASGNTSTGASTGASTGTATSTTTSGAKSLRKDLYTSFYENERHLFELNRALRQVSHNISDFGRMYSSFDRIHLTFITRVDDPLNVFLPEISLLAKSIFSQSFKSVQMDLYGLISEKEVEAFGYSHSVGVAFLRELEHMQQSDYTFTANLHVTEDGISIPVTHAPSPLFELAYLLSDKNERGISLYDNMQDNYEIICHVNLLKNRKRKDVQQQSSNRNYNNMSFKSNIKSESGREGFVSAGFSKVKRPNQSIALTVLYHFYRQMITRMKTGVQLTNKGKLAFFGIDPQAISNRVKAMMPDEDKIEEMTGIMMHQTSFNALKRLSLQEAEHELYGEGCEIYFRDNYVREIQARLDHVKIGDELSLAVKKQMLDRPEIGFFQVAEWSDELDQSGSVMSDLRSTIRETSNELESAKAELAQCYLSIVEEQSFSRLPLMDKHNLRSFIRYLLDTVYRRKRHILQLETELKLHQRVEAELNHMHKHYRQQVEQMERLEGTLRDAALESIRTADDYIGQNIMEYYEVVTEDVVRDIEAKRGTSVFFEERYLGSVTELLDAGVVHLVEKLVHICRNNILTAEPFAQTFEEELLRRANVTIDYSNKQVLSKDDLFKKLYRTLEEHAAINVRLLDYTQEHRYEEKYFFGDAESEFIRYSLGADETSRIYKLGYVHEKRSSGVEKLNLMGGFHIEDLMYYRNGKMYYETYLQNGYEFHGLDPSLLSELR</sequence>
<feature type="compositionally biased region" description="Low complexity" evidence="1">
    <location>
        <begin position="123"/>
        <end position="147"/>
    </location>
</feature>
<dbReference type="STRING" id="494026.PGLA_02995"/>
<keyword evidence="2" id="KW-0396">Initiation factor</keyword>
<dbReference type="Proteomes" id="UP000076967">
    <property type="component" value="Unassembled WGS sequence"/>
</dbReference>
<comment type="caution">
    <text evidence="2">The sequence shown here is derived from an EMBL/GenBank/DDBJ whole genome shotgun (WGS) entry which is preliminary data.</text>
</comment>
<evidence type="ECO:0000256" key="1">
    <source>
        <dbReference type="SAM" id="MobiDB-lite"/>
    </source>
</evidence>
<gene>
    <name evidence="2" type="ORF">PGLA_02995</name>
</gene>
<name>A0A168N058_9BACL</name>
<accession>A0A168N058</accession>
<dbReference type="AlphaFoldDB" id="A0A168N058"/>
<dbReference type="GO" id="GO:0003743">
    <property type="term" value="F:translation initiation factor activity"/>
    <property type="evidence" value="ECO:0007669"/>
    <property type="project" value="UniProtKB-KW"/>
</dbReference>
<dbReference type="EMBL" id="LVJH01000003">
    <property type="protein sequence ID" value="OAB45243.1"/>
    <property type="molecule type" value="Genomic_DNA"/>
</dbReference>
<reference evidence="2 3" key="1">
    <citation type="submission" date="2016-03" db="EMBL/GenBank/DDBJ databases">
        <title>Draft genome sequence of Paenibacillus glacialis DSM 22343.</title>
        <authorList>
            <person name="Shin S.-K."/>
            <person name="Yi H."/>
        </authorList>
    </citation>
    <scope>NUCLEOTIDE SEQUENCE [LARGE SCALE GENOMIC DNA]</scope>
    <source>
        <strain evidence="2 3">DSM 22343</strain>
    </source>
</reference>
<proteinExistence type="predicted"/>
<keyword evidence="2" id="KW-0648">Protein biosynthesis</keyword>